<dbReference type="EMBL" id="JASPKZ010009637">
    <property type="protein sequence ID" value="KAJ9576589.1"/>
    <property type="molecule type" value="Genomic_DNA"/>
</dbReference>
<gene>
    <name evidence="3" type="ORF">L9F63_025516</name>
</gene>
<organism evidence="3 4">
    <name type="scientific">Diploptera punctata</name>
    <name type="common">Pacific beetle cockroach</name>
    <dbReference type="NCBI Taxonomy" id="6984"/>
    <lineage>
        <taxon>Eukaryota</taxon>
        <taxon>Metazoa</taxon>
        <taxon>Ecdysozoa</taxon>
        <taxon>Arthropoda</taxon>
        <taxon>Hexapoda</taxon>
        <taxon>Insecta</taxon>
        <taxon>Pterygota</taxon>
        <taxon>Neoptera</taxon>
        <taxon>Polyneoptera</taxon>
        <taxon>Dictyoptera</taxon>
        <taxon>Blattodea</taxon>
        <taxon>Blaberoidea</taxon>
        <taxon>Blaberidae</taxon>
        <taxon>Diplopterinae</taxon>
        <taxon>Diploptera</taxon>
    </lineage>
</organism>
<reference evidence="3" key="1">
    <citation type="journal article" date="2023" name="IScience">
        <title>Live-bearing cockroach genome reveals convergent evolutionary mechanisms linked to viviparity in insects and beyond.</title>
        <authorList>
            <person name="Fouks B."/>
            <person name="Harrison M.C."/>
            <person name="Mikhailova A.A."/>
            <person name="Marchal E."/>
            <person name="English S."/>
            <person name="Carruthers M."/>
            <person name="Jennings E.C."/>
            <person name="Chiamaka E.L."/>
            <person name="Frigard R.A."/>
            <person name="Pippel M."/>
            <person name="Attardo G.M."/>
            <person name="Benoit J.B."/>
            <person name="Bornberg-Bauer E."/>
            <person name="Tobe S.S."/>
        </authorList>
    </citation>
    <scope>NUCLEOTIDE SEQUENCE</scope>
    <source>
        <strain evidence="3">Stay&amp;Tobe</strain>
    </source>
</reference>
<dbReference type="Pfam" id="PF02984">
    <property type="entry name" value="Cyclin_C"/>
    <property type="match status" value="1"/>
</dbReference>
<feature type="non-terminal residue" evidence="3">
    <location>
        <position position="1"/>
    </location>
</feature>
<reference evidence="3" key="2">
    <citation type="submission" date="2023-05" db="EMBL/GenBank/DDBJ databases">
        <authorList>
            <person name="Fouks B."/>
        </authorList>
    </citation>
    <scope>NUCLEOTIDE SEQUENCE</scope>
    <source>
        <strain evidence="3">Stay&amp;Tobe</strain>
        <tissue evidence="3">Testes</tissue>
    </source>
</reference>
<comment type="caution">
    <text evidence="3">The sequence shown here is derived from an EMBL/GenBank/DDBJ whole genome shotgun (WGS) entry which is preliminary data.</text>
</comment>
<keyword evidence="4" id="KW-1185">Reference proteome</keyword>
<name>A0AAD7Z9L2_DIPPU</name>
<feature type="compositionally biased region" description="Low complexity" evidence="1">
    <location>
        <begin position="130"/>
        <end position="149"/>
    </location>
</feature>
<dbReference type="SMART" id="SM01332">
    <property type="entry name" value="Cyclin_C"/>
    <property type="match status" value="1"/>
</dbReference>
<dbReference type="InterPro" id="IPR036915">
    <property type="entry name" value="Cyclin-like_sf"/>
</dbReference>
<sequence>SWEVLVLSKLKWDIAAVTPQDFLQHILVRLPIDRHTWDAHMILRHAQTFIALSTRDYSFNMYTPSMIAAGSIAAALHGLDWTGKSGCSLNKLLHLLHRITAIEMDYLQSCLHQIEQMVTASLNSDHVTCSESSENDLSSNSASAVNSRSNVDHSSLHGGTEKIVEHGKAGTPTDVRDIHF</sequence>
<dbReference type="CDD" id="cd20516">
    <property type="entry name" value="CYCLIN_CCND_rpt2"/>
    <property type="match status" value="1"/>
</dbReference>
<protein>
    <recommendedName>
        <fullName evidence="2">Cyclin C-terminal domain-containing protein</fullName>
    </recommendedName>
</protein>
<dbReference type="Proteomes" id="UP001233999">
    <property type="component" value="Unassembled WGS sequence"/>
</dbReference>
<dbReference type="AlphaFoldDB" id="A0AAD7Z9L2"/>
<dbReference type="Gene3D" id="1.10.472.10">
    <property type="entry name" value="Cyclin-like"/>
    <property type="match status" value="1"/>
</dbReference>
<proteinExistence type="predicted"/>
<feature type="domain" description="Cyclin C-terminal" evidence="2">
    <location>
        <begin position="17"/>
        <end position="151"/>
    </location>
</feature>
<dbReference type="InterPro" id="IPR004367">
    <property type="entry name" value="Cyclin_C-dom"/>
</dbReference>
<feature type="compositionally biased region" description="Basic and acidic residues" evidence="1">
    <location>
        <begin position="150"/>
        <end position="180"/>
    </location>
</feature>
<evidence type="ECO:0000256" key="1">
    <source>
        <dbReference type="SAM" id="MobiDB-lite"/>
    </source>
</evidence>
<dbReference type="SUPFAM" id="SSF47954">
    <property type="entry name" value="Cyclin-like"/>
    <property type="match status" value="1"/>
</dbReference>
<feature type="region of interest" description="Disordered" evidence="1">
    <location>
        <begin position="130"/>
        <end position="180"/>
    </location>
</feature>
<evidence type="ECO:0000313" key="4">
    <source>
        <dbReference type="Proteomes" id="UP001233999"/>
    </source>
</evidence>
<evidence type="ECO:0000313" key="3">
    <source>
        <dbReference type="EMBL" id="KAJ9576589.1"/>
    </source>
</evidence>
<accession>A0AAD7Z9L2</accession>
<evidence type="ECO:0000259" key="2">
    <source>
        <dbReference type="SMART" id="SM01332"/>
    </source>
</evidence>